<keyword evidence="2" id="KW-1185">Reference proteome</keyword>
<accession>A0A5B7GFE8</accession>
<gene>
    <name evidence="1" type="ORF">E2C01_052730</name>
</gene>
<proteinExistence type="predicted"/>
<evidence type="ECO:0000313" key="1">
    <source>
        <dbReference type="EMBL" id="MPC58721.1"/>
    </source>
</evidence>
<dbReference type="AlphaFoldDB" id="A0A5B7GFE8"/>
<dbReference type="EMBL" id="VSRR010015939">
    <property type="protein sequence ID" value="MPC58721.1"/>
    <property type="molecule type" value="Genomic_DNA"/>
</dbReference>
<reference evidence="1 2" key="1">
    <citation type="submission" date="2019-05" db="EMBL/GenBank/DDBJ databases">
        <title>Another draft genome of Portunus trituberculatus and its Hox gene families provides insights of decapod evolution.</title>
        <authorList>
            <person name="Jeong J.-H."/>
            <person name="Song I."/>
            <person name="Kim S."/>
            <person name="Choi T."/>
            <person name="Kim D."/>
            <person name="Ryu S."/>
            <person name="Kim W."/>
        </authorList>
    </citation>
    <scope>NUCLEOTIDE SEQUENCE [LARGE SCALE GENOMIC DNA]</scope>
    <source>
        <tissue evidence="1">Muscle</tissue>
    </source>
</reference>
<comment type="caution">
    <text evidence="1">The sequence shown here is derived from an EMBL/GenBank/DDBJ whole genome shotgun (WGS) entry which is preliminary data.</text>
</comment>
<evidence type="ECO:0000313" key="2">
    <source>
        <dbReference type="Proteomes" id="UP000324222"/>
    </source>
</evidence>
<organism evidence="1 2">
    <name type="scientific">Portunus trituberculatus</name>
    <name type="common">Swimming crab</name>
    <name type="synonym">Neptunus trituberculatus</name>
    <dbReference type="NCBI Taxonomy" id="210409"/>
    <lineage>
        <taxon>Eukaryota</taxon>
        <taxon>Metazoa</taxon>
        <taxon>Ecdysozoa</taxon>
        <taxon>Arthropoda</taxon>
        <taxon>Crustacea</taxon>
        <taxon>Multicrustacea</taxon>
        <taxon>Malacostraca</taxon>
        <taxon>Eumalacostraca</taxon>
        <taxon>Eucarida</taxon>
        <taxon>Decapoda</taxon>
        <taxon>Pleocyemata</taxon>
        <taxon>Brachyura</taxon>
        <taxon>Eubrachyura</taxon>
        <taxon>Portunoidea</taxon>
        <taxon>Portunidae</taxon>
        <taxon>Portuninae</taxon>
        <taxon>Portunus</taxon>
    </lineage>
</organism>
<dbReference type="Proteomes" id="UP000324222">
    <property type="component" value="Unassembled WGS sequence"/>
</dbReference>
<protein>
    <submittedName>
        <fullName evidence="1">Uncharacterized protein</fullName>
    </submittedName>
</protein>
<name>A0A5B7GFE8_PORTR</name>
<sequence>MIFLPYLGHFMTCLYANHLQIVSTFHFQTYYLTVYTTKEFVNTCIYPYTRMAQYDMLLTHAQYA</sequence>